<evidence type="ECO:0000256" key="1">
    <source>
        <dbReference type="SAM" id="MobiDB-lite"/>
    </source>
</evidence>
<dbReference type="OrthoDB" id="9804286at2"/>
<dbReference type="EMBL" id="FYEZ01000001">
    <property type="protein sequence ID" value="SNC61986.1"/>
    <property type="molecule type" value="Genomic_DNA"/>
</dbReference>
<dbReference type="InterPro" id="IPR045886">
    <property type="entry name" value="ThiF/MoeB/HesA"/>
</dbReference>
<dbReference type="PROSITE" id="PS50206">
    <property type="entry name" value="RHODANESE_3"/>
    <property type="match status" value="1"/>
</dbReference>
<dbReference type="GO" id="GO:0004792">
    <property type="term" value="F:thiosulfate-cyanide sulfurtransferase activity"/>
    <property type="evidence" value="ECO:0007669"/>
    <property type="project" value="TreeGrafter"/>
</dbReference>
<evidence type="ECO:0000259" key="2">
    <source>
        <dbReference type="PROSITE" id="PS50206"/>
    </source>
</evidence>
<dbReference type="InterPro" id="IPR001763">
    <property type="entry name" value="Rhodanese-like_dom"/>
</dbReference>
<dbReference type="InterPro" id="IPR000594">
    <property type="entry name" value="ThiF_NAD_FAD-bd"/>
</dbReference>
<keyword evidence="4" id="KW-1185">Reference proteome</keyword>
<dbReference type="SMART" id="SM00450">
    <property type="entry name" value="RHOD"/>
    <property type="match status" value="1"/>
</dbReference>
<dbReference type="SUPFAM" id="SSF69572">
    <property type="entry name" value="Activating enzymes of the ubiquitin-like proteins"/>
    <property type="match status" value="1"/>
</dbReference>
<dbReference type="GO" id="GO:0008641">
    <property type="term" value="F:ubiquitin-like modifier activating enzyme activity"/>
    <property type="evidence" value="ECO:0007669"/>
    <property type="project" value="InterPro"/>
</dbReference>
<feature type="region of interest" description="Disordered" evidence="1">
    <location>
        <begin position="1"/>
        <end position="33"/>
    </location>
</feature>
<keyword evidence="3" id="KW-0548">Nucleotidyltransferase</keyword>
<dbReference type="CDD" id="cd00757">
    <property type="entry name" value="ThiF_MoeB_HesA_family"/>
    <property type="match status" value="1"/>
</dbReference>
<sequence length="415" mass="45356">MSDALNVPHHQPETAQPEEAPQPRMPGPGQPLQDMVAPFDRSTVQRYARHIATPGIGMLGQRRTSAARVAVIGLGGLASPVLEYLAAAGVGELMVADVDAVELSNLHRKPMFSTPDVGRRKVEAAADAAQRINPHVAVRLVEGYVEAHNAVELLTPYDVIVDCTDDPGTRRVLASASAELGIPHVWGAVTQFHGRVAVWWPPHGPCSECSQDIEENGGVYSEHGVFGPTCGQIGSVMAAEALKLVLGLDESLLGWILQLDTLTQRWTEDRRAADPQCTVCRPHTSGEEAWSRTQAVPVQTDEHWEPSLIPVTTMQAMLERPEDFEPFVLVDVRGEHERELGALEPSYHLPLEEVRAGRAREVLGPHDSVVTYCRNGVRSAEAARLLHEQGFANVYVLEGGLMEWANQVEPDLPIW</sequence>
<evidence type="ECO:0000313" key="4">
    <source>
        <dbReference type="Proteomes" id="UP000198122"/>
    </source>
</evidence>
<gene>
    <name evidence="3" type="ORF">SAMN05445756_0596</name>
</gene>
<dbReference type="RefSeq" id="WP_088817577.1">
    <property type="nucleotide sequence ID" value="NZ_FYEZ01000001.1"/>
</dbReference>
<dbReference type="GO" id="GO:0005829">
    <property type="term" value="C:cytosol"/>
    <property type="evidence" value="ECO:0007669"/>
    <property type="project" value="TreeGrafter"/>
</dbReference>
<dbReference type="GO" id="GO:0016779">
    <property type="term" value="F:nucleotidyltransferase activity"/>
    <property type="evidence" value="ECO:0007669"/>
    <property type="project" value="UniProtKB-KW"/>
</dbReference>
<protein>
    <submittedName>
        <fullName evidence="3">Adenylyltransferase and sulfurtransferase</fullName>
    </submittedName>
</protein>
<dbReference type="Proteomes" id="UP000198122">
    <property type="component" value="Unassembled WGS sequence"/>
</dbReference>
<dbReference type="PANTHER" id="PTHR10953">
    <property type="entry name" value="UBIQUITIN-ACTIVATING ENZYME E1"/>
    <property type="match status" value="1"/>
</dbReference>
<proteinExistence type="predicted"/>
<keyword evidence="3" id="KW-0808">Transferase</keyword>
<accession>A0A212T845</accession>
<dbReference type="InterPro" id="IPR036873">
    <property type="entry name" value="Rhodanese-like_dom_sf"/>
</dbReference>
<organism evidence="3 4">
    <name type="scientific">Kytococcus aerolatus</name>
    <dbReference type="NCBI Taxonomy" id="592308"/>
    <lineage>
        <taxon>Bacteria</taxon>
        <taxon>Bacillati</taxon>
        <taxon>Actinomycetota</taxon>
        <taxon>Actinomycetes</taxon>
        <taxon>Micrococcales</taxon>
        <taxon>Kytococcaceae</taxon>
        <taxon>Kytococcus</taxon>
    </lineage>
</organism>
<reference evidence="3 4" key="1">
    <citation type="submission" date="2017-06" db="EMBL/GenBank/DDBJ databases">
        <authorList>
            <person name="Kim H.J."/>
            <person name="Triplett B.A."/>
        </authorList>
    </citation>
    <scope>NUCLEOTIDE SEQUENCE [LARGE SCALE GENOMIC DNA]</scope>
    <source>
        <strain evidence="3 4">DSM 22179</strain>
    </source>
</reference>
<dbReference type="Pfam" id="PF00581">
    <property type="entry name" value="Rhodanese"/>
    <property type="match status" value="1"/>
</dbReference>
<dbReference type="AlphaFoldDB" id="A0A212T845"/>
<dbReference type="PANTHER" id="PTHR10953:SF102">
    <property type="entry name" value="ADENYLYLTRANSFERASE AND SULFURTRANSFERASE MOCS3"/>
    <property type="match status" value="1"/>
</dbReference>
<feature type="domain" description="Rhodanese" evidence="2">
    <location>
        <begin position="323"/>
        <end position="413"/>
    </location>
</feature>
<dbReference type="Pfam" id="PF00899">
    <property type="entry name" value="ThiF"/>
    <property type="match status" value="1"/>
</dbReference>
<name>A0A212T845_9MICO</name>
<dbReference type="GO" id="GO:0008146">
    <property type="term" value="F:sulfotransferase activity"/>
    <property type="evidence" value="ECO:0007669"/>
    <property type="project" value="TreeGrafter"/>
</dbReference>
<dbReference type="InterPro" id="IPR035985">
    <property type="entry name" value="Ubiquitin-activating_enz"/>
</dbReference>
<evidence type="ECO:0000313" key="3">
    <source>
        <dbReference type="EMBL" id="SNC61986.1"/>
    </source>
</evidence>
<dbReference type="Gene3D" id="3.40.50.720">
    <property type="entry name" value="NAD(P)-binding Rossmann-like Domain"/>
    <property type="match status" value="1"/>
</dbReference>
<dbReference type="Gene3D" id="3.40.250.10">
    <property type="entry name" value="Rhodanese-like domain"/>
    <property type="match status" value="1"/>
</dbReference>
<dbReference type="CDD" id="cd00158">
    <property type="entry name" value="RHOD"/>
    <property type="match status" value="1"/>
</dbReference>